<accession>A0AAV8UL26</accession>
<name>A0AAV8UL26_9RHOD</name>
<feature type="compositionally biased region" description="Basic and acidic residues" evidence="1">
    <location>
        <begin position="162"/>
        <end position="173"/>
    </location>
</feature>
<keyword evidence="3" id="KW-1185">Reference proteome</keyword>
<sequence length="173" mass="18874">MDFSKSSVAEIQNQVSALTGQLSELEQLSESDPENAEHKALVAEVREFISSLKDLISEKKKAEAEKEKEAAVASAAPASGRLEEGKSLGAESNASNPVPVAQTVKKKKKKKAKKEDDLAKRAQSWQKFSSKSSKKKSIFASPEEGSSGRVGFHSSSNTMTEFADRKRHDFTEE</sequence>
<protein>
    <submittedName>
        <fullName evidence="2">Uncharacterized protein</fullName>
    </submittedName>
</protein>
<reference evidence="2 3" key="1">
    <citation type="journal article" date="2023" name="Nat. Commun.">
        <title>Origin of minicircular mitochondrial genomes in red algae.</title>
        <authorList>
            <person name="Lee Y."/>
            <person name="Cho C.H."/>
            <person name="Lee Y.M."/>
            <person name="Park S.I."/>
            <person name="Yang J.H."/>
            <person name="West J.A."/>
            <person name="Bhattacharya D."/>
            <person name="Yoon H.S."/>
        </authorList>
    </citation>
    <scope>NUCLEOTIDE SEQUENCE [LARGE SCALE GENOMIC DNA]</scope>
    <source>
        <strain evidence="2 3">CCMP1338</strain>
        <tissue evidence="2">Whole cell</tissue>
    </source>
</reference>
<proteinExistence type="predicted"/>
<organism evidence="2 3">
    <name type="scientific">Rhodosorus marinus</name>
    <dbReference type="NCBI Taxonomy" id="101924"/>
    <lineage>
        <taxon>Eukaryota</taxon>
        <taxon>Rhodophyta</taxon>
        <taxon>Stylonematophyceae</taxon>
        <taxon>Stylonematales</taxon>
        <taxon>Stylonemataceae</taxon>
        <taxon>Rhodosorus</taxon>
    </lineage>
</organism>
<dbReference type="AlphaFoldDB" id="A0AAV8UL26"/>
<dbReference type="EMBL" id="JAMWBK010000007">
    <property type="protein sequence ID" value="KAJ8903260.1"/>
    <property type="molecule type" value="Genomic_DNA"/>
</dbReference>
<gene>
    <name evidence="2" type="ORF">NDN08_004369</name>
</gene>
<feature type="compositionally biased region" description="Basic and acidic residues" evidence="1">
    <location>
        <begin position="59"/>
        <end position="70"/>
    </location>
</feature>
<dbReference type="Proteomes" id="UP001157974">
    <property type="component" value="Unassembled WGS sequence"/>
</dbReference>
<evidence type="ECO:0000313" key="3">
    <source>
        <dbReference type="Proteomes" id="UP001157974"/>
    </source>
</evidence>
<feature type="region of interest" description="Disordered" evidence="1">
    <location>
        <begin position="59"/>
        <end position="173"/>
    </location>
</feature>
<evidence type="ECO:0000256" key="1">
    <source>
        <dbReference type="SAM" id="MobiDB-lite"/>
    </source>
</evidence>
<evidence type="ECO:0000313" key="2">
    <source>
        <dbReference type="EMBL" id="KAJ8903260.1"/>
    </source>
</evidence>
<comment type="caution">
    <text evidence="2">The sequence shown here is derived from an EMBL/GenBank/DDBJ whole genome shotgun (WGS) entry which is preliminary data.</text>
</comment>